<feature type="non-terminal residue" evidence="1">
    <location>
        <position position="1"/>
    </location>
</feature>
<accession>A0A8J2KYN1</accession>
<organism evidence="1 2">
    <name type="scientific">Allacma fusca</name>
    <dbReference type="NCBI Taxonomy" id="39272"/>
    <lineage>
        <taxon>Eukaryota</taxon>
        <taxon>Metazoa</taxon>
        <taxon>Ecdysozoa</taxon>
        <taxon>Arthropoda</taxon>
        <taxon>Hexapoda</taxon>
        <taxon>Collembola</taxon>
        <taxon>Symphypleona</taxon>
        <taxon>Sminthuridae</taxon>
        <taxon>Allacma</taxon>
    </lineage>
</organism>
<name>A0A8J2KYN1_9HEXA</name>
<dbReference type="OrthoDB" id="10465298at2759"/>
<sequence length="160" mass="17929">MTAPVPAPVTTNGRVKVANYASNPNSQGYPEPSVSFNSVLSSPWHPLDGRIFYDWIPTNRWTSFDSGNPTDWYSLNFGPGRAKNISQVKLYVYSDVATNEGRVDCPTKMEVEIYNGSSWIPATNQRFTPEKCSPNDVTLIDFDSVITQQVRVIFTRDVTN</sequence>
<proteinExistence type="predicted"/>
<reference evidence="1" key="1">
    <citation type="submission" date="2021-06" db="EMBL/GenBank/DDBJ databases">
        <authorList>
            <person name="Hodson N. C."/>
            <person name="Mongue J. A."/>
            <person name="Jaron S. K."/>
        </authorList>
    </citation>
    <scope>NUCLEOTIDE SEQUENCE</scope>
</reference>
<evidence type="ECO:0008006" key="3">
    <source>
        <dbReference type="Google" id="ProtNLM"/>
    </source>
</evidence>
<dbReference type="Proteomes" id="UP000708208">
    <property type="component" value="Unassembled WGS sequence"/>
</dbReference>
<dbReference type="AlphaFoldDB" id="A0A8J2KYN1"/>
<dbReference type="EMBL" id="CAJVCH010537478">
    <property type="protein sequence ID" value="CAG7825774.1"/>
    <property type="molecule type" value="Genomic_DNA"/>
</dbReference>
<comment type="caution">
    <text evidence="1">The sequence shown here is derived from an EMBL/GenBank/DDBJ whole genome shotgun (WGS) entry which is preliminary data.</text>
</comment>
<feature type="non-terminal residue" evidence="1">
    <location>
        <position position="160"/>
    </location>
</feature>
<evidence type="ECO:0000313" key="1">
    <source>
        <dbReference type="EMBL" id="CAG7825774.1"/>
    </source>
</evidence>
<evidence type="ECO:0000313" key="2">
    <source>
        <dbReference type="Proteomes" id="UP000708208"/>
    </source>
</evidence>
<gene>
    <name evidence="1" type="ORF">AFUS01_LOCUS35865</name>
</gene>
<keyword evidence="2" id="KW-1185">Reference proteome</keyword>
<protein>
    <recommendedName>
        <fullName evidence="3">F5/8 type C domain-containing protein</fullName>
    </recommendedName>
</protein>